<evidence type="ECO:0000313" key="2">
    <source>
        <dbReference type="Proteomes" id="UP000048948"/>
    </source>
</evidence>
<gene>
    <name evidence="1" type="ORF">ERS027646_04752</name>
</gene>
<protein>
    <submittedName>
        <fullName evidence="1">Uncharacterized protein</fullName>
    </submittedName>
</protein>
<accession>A0A655ARL1</accession>
<dbReference type="EMBL" id="CNGE01001669">
    <property type="protein sequence ID" value="CKU39709.1"/>
    <property type="molecule type" value="Genomic_DNA"/>
</dbReference>
<dbReference type="Proteomes" id="UP000048948">
    <property type="component" value="Unassembled WGS sequence"/>
</dbReference>
<sequence length="169" mass="17211">MTAPVDGASRTATVSLVLIRLTSTVPSIAAHPATPGLSGQVHTVETSEFLVMRCNRSAVGVRSATYSEPSTGSMHKPPPEPMPDSAVVGGVWPMVVGCSIRRTLPANDWGSAANAGSPASPVITTSVVGLVKISAPVLPAAPLGMPVRMSLGMSPSATRTTRLSVGVLM</sequence>
<proteinExistence type="predicted"/>
<name>A0A655ARL1_MYCTX</name>
<reference evidence="1 2" key="1">
    <citation type="submission" date="2015-03" db="EMBL/GenBank/DDBJ databases">
        <authorList>
            <consortium name="Pathogen Informatics"/>
        </authorList>
    </citation>
    <scope>NUCLEOTIDE SEQUENCE [LARGE SCALE GENOMIC DNA]</scope>
    <source>
        <strain evidence="1 2">Bir 172</strain>
    </source>
</reference>
<organism evidence="1 2">
    <name type="scientific">Mycobacterium tuberculosis</name>
    <dbReference type="NCBI Taxonomy" id="1773"/>
    <lineage>
        <taxon>Bacteria</taxon>
        <taxon>Bacillati</taxon>
        <taxon>Actinomycetota</taxon>
        <taxon>Actinomycetes</taxon>
        <taxon>Mycobacteriales</taxon>
        <taxon>Mycobacteriaceae</taxon>
        <taxon>Mycobacterium</taxon>
        <taxon>Mycobacterium tuberculosis complex</taxon>
    </lineage>
</organism>
<evidence type="ECO:0000313" key="1">
    <source>
        <dbReference type="EMBL" id="CKU39709.1"/>
    </source>
</evidence>
<dbReference type="AlphaFoldDB" id="A0A655ARL1"/>